<dbReference type="Pfam" id="PF05804">
    <property type="entry name" value="KAP"/>
    <property type="match status" value="1"/>
</dbReference>
<organism evidence="1 2">
    <name type="scientific">Elliptochloris bilobata</name>
    <dbReference type="NCBI Taxonomy" id="381761"/>
    <lineage>
        <taxon>Eukaryota</taxon>
        <taxon>Viridiplantae</taxon>
        <taxon>Chlorophyta</taxon>
        <taxon>core chlorophytes</taxon>
        <taxon>Trebouxiophyceae</taxon>
        <taxon>Trebouxiophyceae incertae sedis</taxon>
        <taxon>Elliptochloris clade</taxon>
        <taxon>Elliptochloris</taxon>
    </lineage>
</organism>
<dbReference type="GO" id="GO:0019894">
    <property type="term" value="F:kinesin binding"/>
    <property type="evidence" value="ECO:0007669"/>
    <property type="project" value="InterPro"/>
</dbReference>
<dbReference type="SUPFAM" id="SSF48371">
    <property type="entry name" value="ARM repeat"/>
    <property type="match status" value="1"/>
</dbReference>
<comment type="caution">
    <text evidence="1">The sequence shown here is derived from an EMBL/GenBank/DDBJ whole genome shotgun (WGS) entry which is preliminary data.</text>
</comment>
<dbReference type="Proteomes" id="UP001445335">
    <property type="component" value="Unassembled WGS sequence"/>
</dbReference>
<dbReference type="PANTHER" id="PTHR15605:SF2">
    <property type="entry name" value="KINESIN-ASSOCIATED PROTEIN 3"/>
    <property type="match status" value="1"/>
</dbReference>
<dbReference type="SMART" id="SM01297">
    <property type="entry name" value="KAP"/>
    <property type="match status" value="1"/>
</dbReference>
<proteinExistence type="predicted"/>
<dbReference type="GO" id="GO:0016939">
    <property type="term" value="C:kinesin II complex"/>
    <property type="evidence" value="ECO:0007669"/>
    <property type="project" value="TreeGrafter"/>
</dbReference>
<keyword evidence="2" id="KW-1185">Reference proteome</keyword>
<dbReference type="GO" id="GO:0044782">
    <property type="term" value="P:cilium organization"/>
    <property type="evidence" value="ECO:0007669"/>
    <property type="project" value="TreeGrafter"/>
</dbReference>
<protein>
    <submittedName>
        <fullName evidence="1">Uncharacterized protein</fullName>
    </submittedName>
</protein>
<evidence type="ECO:0000313" key="2">
    <source>
        <dbReference type="Proteomes" id="UP001445335"/>
    </source>
</evidence>
<evidence type="ECO:0000313" key="1">
    <source>
        <dbReference type="EMBL" id="KAK9819569.1"/>
    </source>
</evidence>
<dbReference type="PANTHER" id="PTHR15605">
    <property type="entry name" value="KINESIN-ASSOCIATED PROTEINS"/>
    <property type="match status" value="1"/>
</dbReference>
<dbReference type="Gene3D" id="1.25.10.10">
    <property type="entry name" value="Leucine-rich Repeat Variant"/>
    <property type="match status" value="1"/>
</dbReference>
<reference evidence="1 2" key="1">
    <citation type="journal article" date="2024" name="Nat. Commun.">
        <title>Phylogenomics reveals the evolutionary origins of lichenization in chlorophyte algae.</title>
        <authorList>
            <person name="Puginier C."/>
            <person name="Libourel C."/>
            <person name="Otte J."/>
            <person name="Skaloud P."/>
            <person name="Haon M."/>
            <person name="Grisel S."/>
            <person name="Petersen M."/>
            <person name="Berrin J.G."/>
            <person name="Delaux P.M."/>
            <person name="Dal Grande F."/>
            <person name="Keller J."/>
        </authorList>
    </citation>
    <scope>NUCLEOTIDE SEQUENCE [LARGE SCALE GENOMIC DNA]</scope>
    <source>
        <strain evidence="1 2">SAG 245.80</strain>
    </source>
</reference>
<sequence>MEPWLEEAGALGGVDTGKLAGLALRLLHNLSFDEAGRTEMASAGAIPQALALLRSPAHRTGALGLLYHLSLERSHRPLFLAAPAAATAALPSLLLAAGDLRTAPELAALAVNLSMDNQLAADMAGGGALAALLGKALAARDPLALRITRNLAERCATADAVVAFAPAADALADLLTDPTTDADVRVEALGLLAHAALPPLRWRPILARSGLPAWLVAALVPGGAADDIALEAVMAGGALCTTDTAPLLAQAGLGTALVALLAERRADDECALRHAAM</sequence>
<dbReference type="InterPro" id="IPR008658">
    <property type="entry name" value="KAP3"/>
</dbReference>
<dbReference type="AlphaFoldDB" id="A0AAW1QDV7"/>
<accession>A0AAW1QDV7</accession>
<gene>
    <name evidence="1" type="ORF">WJX81_000668</name>
</gene>
<dbReference type="InterPro" id="IPR016024">
    <property type="entry name" value="ARM-type_fold"/>
</dbReference>
<name>A0AAW1QDV7_9CHLO</name>
<dbReference type="InterPro" id="IPR011989">
    <property type="entry name" value="ARM-like"/>
</dbReference>
<dbReference type="GO" id="GO:0007018">
    <property type="term" value="P:microtubule-based movement"/>
    <property type="evidence" value="ECO:0007669"/>
    <property type="project" value="TreeGrafter"/>
</dbReference>
<dbReference type="EMBL" id="JALJOU010000116">
    <property type="protein sequence ID" value="KAK9819569.1"/>
    <property type="molecule type" value="Genomic_DNA"/>
</dbReference>
<dbReference type="GO" id="GO:0005930">
    <property type="term" value="C:axoneme"/>
    <property type="evidence" value="ECO:0007669"/>
    <property type="project" value="TreeGrafter"/>
</dbReference>
<dbReference type="GO" id="GO:0035869">
    <property type="term" value="C:ciliary transition zone"/>
    <property type="evidence" value="ECO:0007669"/>
    <property type="project" value="TreeGrafter"/>
</dbReference>